<evidence type="ECO:0008006" key="4">
    <source>
        <dbReference type="Google" id="ProtNLM"/>
    </source>
</evidence>
<organism evidence="2 3">
    <name type="scientific">Mucilaginibacter pineti</name>
    <dbReference type="NCBI Taxonomy" id="1391627"/>
    <lineage>
        <taxon>Bacteria</taxon>
        <taxon>Pseudomonadati</taxon>
        <taxon>Bacteroidota</taxon>
        <taxon>Sphingobacteriia</taxon>
        <taxon>Sphingobacteriales</taxon>
        <taxon>Sphingobacteriaceae</taxon>
        <taxon>Mucilaginibacter</taxon>
    </lineage>
</organism>
<evidence type="ECO:0000313" key="2">
    <source>
        <dbReference type="EMBL" id="SDD72065.1"/>
    </source>
</evidence>
<dbReference type="Proteomes" id="UP000199072">
    <property type="component" value="Unassembled WGS sequence"/>
</dbReference>
<evidence type="ECO:0000313" key="3">
    <source>
        <dbReference type="Proteomes" id="UP000199072"/>
    </source>
</evidence>
<feature type="transmembrane region" description="Helical" evidence="1">
    <location>
        <begin position="6"/>
        <end position="27"/>
    </location>
</feature>
<dbReference type="AlphaFoldDB" id="A0A1G6X427"/>
<dbReference type="InterPro" id="IPR013901">
    <property type="entry name" value="Anthrone_oxy"/>
</dbReference>
<keyword evidence="3" id="KW-1185">Reference proteome</keyword>
<name>A0A1G6X427_9SPHI</name>
<gene>
    <name evidence="2" type="ORF">SAMN05216464_102374</name>
</gene>
<keyword evidence="1" id="KW-0472">Membrane</keyword>
<dbReference type="OrthoDB" id="1453741at2"/>
<feature type="transmembrane region" description="Helical" evidence="1">
    <location>
        <begin position="132"/>
        <end position="150"/>
    </location>
</feature>
<dbReference type="Pfam" id="PF08592">
    <property type="entry name" value="Anthrone_oxy"/>
    <property type="match status" value="1"/>
</dbReference>
<dbReference type="RefSeq" id="WP_091146261.1">
    <property type="nucleotide sequence ID" value="NZ_FNAI01000002.1"/>
</dbReference>
<keyword evidence="1" id="KW-0812">Transmembrane</keyword>
<keyword evidence="1" id="KW-1133">Transmembrane helix</keyword>
<proteinExistence type="predicted"/>
<reference evidence="2 3" key="1">
    <citation type="submission" date="2016-10" db="EMBL/GenBank/DDBJ databases">
        <authorList>
            <person name="de Groot N.N."/>
        </authorList>
    </citation>
    <scope>NUCLEOTIDE SEQUENCE [LARGE SCALE GENOMIC DNA]</scope>
    <source>
        <strain evidence="2 3">47C3B</strain>
    </source>
</reference>
<dbReference type="STRING" id="1391627.SAMN05216464_102374"/>
<feature type="transmembrane region" description="Helical" evidence="1">
    <location>
        <begin position="48"/>
        <end position="72"/>
    </location>
</feature>
<accession>A0A1G6X427</accession>
<sequence>MIAILEFVAIFLLMLVTGVFWGPWFALSRSLSAFSAGEFIKIAKIMSANLGAPMRFLLPLCIIAMLLTVWFYPQKSAIGFYAGIMAVALIIISLIITIAIEVPIVKGVEEWTVETIPTNWTAIRDRWIKFHVVRTLTSLCSFACFVVAILY</sequence>
<protein>
    <recommendedName>
        <fullName evidence="4">DUF1772 domain-containing protein</fullName>
    </recommendedName>
</protein>
<feature type="transmembrane region" description="Helical" evidence="1">
    <location>
        <begin position="78"/>
        <end position="100"/>
    </location>
</feature>
<dbReference type="EMBL" id="FNAI01000002">
    <property type="protein sequence ID" value="SDD72065.1"/>
    <property type="molecule type" value="Genomic_DNA"/>
</dbReference>
<evidence type="ECO:0000256" key="1">
    <source>
        <dbReference type="SAM" id="Phobius"/>
    </source>
</evidence>